<dbReference type="SUPFAM" id="SSF49265">
    <property type="entry name" value="Fibronectin type III"/>
    <property type="match status" value="1"/>
</dbReference>
<feature type="transmembrane region" description="Helical" evidence="2">
    <location>
        <begin position="1090"/>
        <end position="1113"/>
    </location>
</feature>
<dbReference type="OrthoDB" id="18115at2759"/>
<feature type="transmembrane region" description="Helical" evidence="2">
    <location>
        <begin position="1177"/>
        <end position="1197"/>
    </location>
</feature>
<dbReference type="PROSITE" id="PS50853">
    <property type="entry name" value="FN3"/>
    <property type="match status" value="1"/>
</dbReference>
<protein>
    <recommendedName>
        <fullName evidence="4">Fibronectin type-III domain-containing protein</fullName>
    </recommendedName>
</protein>
<dbReference type="Gene3D" id="3.40.1090.10">
    <property type="entry name" value="Cytosolic phospholipase A2 catalytic domain"/>
    <property type="match status" value="1"/>
</dbReference>
<dbReference type="SMART" id="SM00060">
    <property type="entry name" value="FN3"/>
    <property type="match status" value="1"/>
</dbReference>
<feature type="transmembrane region" description="Helical" evidence="2">
    <location>
        <begin position="1408"/>
        <end position="1428"/>
    </location>
</feature>
<dbReference type="CDD" id="cd00519">
    <property type="entry name" value="Lipase_3"/>
    <property type="match status" value="1"/>
</dbReference>
<reference evidence="5 6" key="1">
    <citation type="journal article" date="2018" name="Genome Biol. Evol.">
        <title>Multiple Roots of Fruiting Body Formation in Amoebozoa.</title>
        <authorList>
            <person name="Hillmann F."/>
            <person name="Forbes G."/>
            <person name="Novohradska S."/>
            <person name="Ferling I."/>
            <person name="Riege K."/>
            <person name="Groth M."/>
            <person name="Westermann M."/>
            <person name="Marz M."/>
            <person name="Spaller T."/>
            <person name="Winckler T."/>
            <person name="Schaap P."/>
            <person name="Glockner G."/>
        </authorList>
    </citation>
    <scope>NUCLEOTIDE SEQUENCE [LARGE SCALE GENOMIC DNA]</scope>
    <source>
        <strain evidence="5 6">Jena</strain>
    </source>
</reference>
<feature type="compositionally biased region" description="Polar residues" evidence="1">
    <location>
        <begin position="837"/>
        <end position="849"/>
    </location>
</feature>
<keyword evidence="2" id="KW-1133">Transmembrane helix</keyword>
<evidence type="ECO:0000256" key="2">
    <source>
        <dbReference type="SAM" id="Phobius"/>
    </source>
</evidence>
<dbReference type="Gene3D" id="2.60.40.10">
    <property type="entry name" value="Immunoglobulins"/>
    <property type="match status" value="1"/>
</dbReference>
<evidence type="ECO:0000256" key="1">
    <source>
        <dbReference type="SAM" id="MobiDB-lite"/>
    </source>
</evidence>
<feature type="region of interest" description="Disordered" evidence="1">
    <location>
        <begin position="546"/>
        <end position="573"/>
    </location>
</feature>
<dbReference type="SUPFAM" id="SSF53474">
    <property type="entry name" value="alpha/beta-Hydrolases"/>
    <property type="match status" value="1"/>
</dbReference>
<dbReference type="InterPro" id="IPR036116">
    <property type="entry name" value="FN3_sf"/>
</dbReference>
<dbReference type="InterPro" id="IPR016035">
    <property type="entry name" value="Acyl_Trfase/lysoPLipase"/>
</dbReference>
<dbReference type="Pfam" id="PF01764">
    <property type="entry name" value="Lipase_3"/>
    <property type="match status" value="1"/>
</dbReference>
<keyword evidence="2" id="KW-0472">Membrane</keyword>
<feature type="transmembrane region" description="Helical" evidence="2">
    <location>
        <begin position="1119"/>
        <end position="1139"/>
    </location>
</feature>
<dbReference type="InterPro" id="IPR003961">
    <property type="entry name" value="FN3_dom"/>
</dbReference>
<feature type="region of interest" description="Disordered" evidence="1">
    <location>
        <begin position="835"/>
        <end position="869"/>
    </location>
</feature>
<name>A0A2P6MZJ8_9EUKA</name>
<dbReference type="EMBL" id="MDYQ01000280">
    <property type="protein sequence ID" value="PRP77106.1"/>
    <property type="molecule type" value="Genomic_DNA"/>
</dbReference>
<evidence type="ECO:0000313" key="5">
    <source>
        <dbReference type="EMBL" id="PRP77106.1"/>
    </source>
</evidence>
<evidence type="ECO:0000256" key="3">
    <source>
        <dbReference type="SAM" id="SignalP"/>
    </source>
</evidence>
<feature type="transmembrane region" description="Helical" evidence="2">
    <location>
        <begin position="1059"/>
        <end position="1078"/>
    </location>
</feature>
<evidence type="ECO:0000313" key="6">
    <source>
        <dbReference type="Proteomes" id="UP000241769"/>
    </source>
</evidence>
<feature type="transmembrane region" description="Helical" evidence="2">
    <location>
        <begin position="1380"/>
        <end position="1399"/>
    </location>
</feature>
<accession>A0A2P6MZJ8</accession>
<keyword evidence="3" id="KW-0732">Signal</keyword>
<dbReference type="InterPro" id="IPR029058">
    <property type="entry name" value="AB_hydrolase_fold"/>
</dbReference>
<feature type="compositionally biased region" description="Low complexity" evidence="1">
    <location>
        <begin position="551"/>
        <end position="573"/>
    </location>
</feature>
<evidence type="ECO:0000259" key="4">
    <source>
        <dbReference type="PROSITE" id="PS50853"/>
    </source>
</evidence>
<keyword evidence="2" id="KW-0812">Transmembrane</keyword>
<organism evidence="5 6">
    <name type="scientific">Planoprotostelium fungivorum</name>
    <dbReference type="NCBI Taxonomy" id="1890364"/>
    <lineage>
        <taxon>Eukaryota</taxon>
        <taxon>Amoebozoa</taxon>
        <taxon>Evosea</taxon>
        <taxon>Variosea</taxon>
        <taxon>Cavosteliida</taxon>
        <taxon>Cavosteliaceae</taxon>
        <taxon>Planoprotostelium</taxon>
    </lineage>
</organism>
<proteinExistence type="predicted"/>
<feature type="chain" id="PRO_5015116461" description="Fibronectin type-III domain-containing protein" evidence="3">
    <location>
        <begin position="17"/>
        <end position="1727"/>
    </location>
</feature>
<dbReference type="InterPro" id="IPR013783">
    <property type="entry name" value="Ig-like_fold"/>
</dbReference>
<sequence length="1727" mass="192383">MIKFLLSVLLLSQTLYFQYRRFDLVKAIHARGSTDIDLYETMDVVGKRWLVVAWRGTQFTSVNDLMTDLNGLETDFILDNVNRGTVHMGFYNCYMSVREEIVKNVAYSSYNYVYITGHNLGGALTYLHTMDLRFRGITVTRTVTIGAPPVGLGQFIQDNYNAINVPGSRYVNRLDQLETGRWVPDLIPTVSQSFFNHLVAEDYLVCGEGCPISMNKFGLLPPWEFKALHSSDLYMNQLRRQVPTTGLSCMLGNYSTQSQSVSLYSWKDTDLPDTTTVTSTIVELSSTDTIAACFVPANANYAYTSGKASSASQVVFAKSNTYTSFTQRTINVTQDGKNKLILENHNSVTNAKISYNVKIVPPIPSTPSNIRLVSDGPNSITFTWDAPSQLGVPSTVSKWIVSYSTPQGGYKTIDIGPSYTSFEYSDLEVHQWYSFRVAAHNGKYQSPFSSSLSAYTYFRAPIIRSFTFSPSTIVANTNTTISLGAGSVDNWVYFSPSSSCVNASVGRVKISSDFKVKVNLPAGSYWLCYGLAEALYDPEFTLQTDSPTRMTTTPSTSSTTSASSSTLSSTSDVLSSTTSTSLVSSSTSLASSSSSSSSSTSDMLISTSSTSTISSTSSNALSTSSSISSTSSSTSASSTPPTSSSTSSTSSSASASSSTSDMHRINDKQRLPNIMQHFIYIDIKQFLINLIDFKQLFRQIHQHIICRCCFERSSIRSTTSTSSFVSSSTRTSDDSHTVTVFSIGGIIGTVQTFDQTACRSQLAYIAGVLYQQVIITAVTPSTKRADTVNVNFYIQSNGGGITSAARKIEMAVEEASASPTDNPFTRAAAALNHRPMTPSSFTNKRSPSAVNRRWGPPRPSSLPPVVSTQTPQDQVISSGESWLVGWMALVSLLYLALYVLQEVWEGRFINRETFPDLPNQDLYLCFSGGGIRSAAFCHGVFEFMLKRRYHIQQMYCVSGGGYLGSSFVQNVHVDVEKGMTYEEAIQNWLREKRMENHPNFCCDCDHPLKGTRDLILFILVVFLSFLWTVLWHAPIFFFFGSLVNAIFGQLFRTQVYRGWYPAAALLILTSLLWGFWNFTRAKKTNAWRRAGNTSAAAGTFTLVFGLLFIFLIIELPFYSYSQAGYALTWASLILLILAGKIFDWLIPDRSFGILSALVYAFLCSLPTWWRIQYPESRAYDIVLGISACVWLIPFSLLNQTWWSIPGNICQTDTVDRLHTFYRWRLQRAFYKDSGWCGLAGVFLQSLTCGGQATTLGDLKYKGVVSANGWKMNANTVHPSQSMTLNAGGHAVMQSCGKHIEMNTYRLSSVMATSGAAVAIQMGEYDNAAMRFWQSQFGLGMGNWVSPDGEPAYVRPLVLLAYHVQFPIVVGLVAFRQCSAWYLIIPFSLLVLIILIAMAFSPKWRLVRWLYWIPIVFSFYQFLNLYIIGTDHKGRPPRLYLADGNFADNLGLFPALKERRRHIIVVDGSCDPAEDSKDLLQSLNISRSYTNVSFIPVSCDGRSETDKDIETAIKIFAKERTNPLMLIRVIFEPKKGETNPEEGMIFYVKPRRMFAEMMMDENKFKDLHGACLPSCHTSSFSFTSALCNEFPHHATLNQWFTKEMFRCYDELGRRSAEYIFQQYHDDLKTSCSSVVSEKPSVVSMPNGVVPSCMLTLPSLLYLYHHFIVPLSARDDVADLSRGATGRRDKAYRIGTRQAAATWRHLWCHVITGRPASSLSEEGLRREET</sequence>
<feature type="transmembrane region" description="Helical" evidence="2">
    <location>
        <begin position="882"/>
        <end position="900"/>
    </location>
</feature>
<dbReference type="GO" id="GO:0006629">
    <property type="term" value="P:lipid metabolic process"/>
    <property type="evidence" value="ECO:0007669"/>
    <property type="project" value="InterPro"/>
</dbReference>
<dbReference type="InParanoid" id="A0A2P6MZJ8"/>
<dbReference type="CDD" id="cd00063">
    <property type="entry name" value="FN3"/>
    <property type="match status" value="1"/>
</dbReference>
<dbReference type="Gene3D" id="3.40.50.1820">
    <property type="entry name" value="alpha/beta hydrolase"/>
    <property type="match status" value="1"/>
</dbReference>
<feature type="transmembrane region" description="Helical" evidence="2">
    <location>
        <begin position="1151"/>
        <end position="1171"/>
    </location>
</feature>
<dbReference type="Pfam" id="PF00041">
    <property type="entry name" value="fn3"/>
    <property type="match status" value="1"/>
</dbReference>
<feature type="transmembrane region" description="Helical" evidence="2">
    <location>
        <begin position="1014"/>
        <end position="1039"/>
    </location>
</feature>
<gene>
    <name evidence="5" type="ORF">PROFUN_12961</name>
</gene>
<dbReference type="Proteomes" id="UP000241769">
    <property type="component" value="Unassembled WGS sequence"/>
</dbReference>
<feature type="signal peptide" evidence="3">
    <location>
        <begin position="1"/>
        <end position="16"/>
    </location>
</feature>
<dbReference type="SUPFAM" id="SSF52151">
    <property type="entry name" value="FabD/lysophospholipase-like"/>
    <property type="match status" value="1"/>
</dbReference>
<keyword evidence="6" id="KW-1185">Reference proteome</keyword>
<dbReference type="InterPro" id="IPR002921">
    <property type="entry name" value="Fungal_lipase-type"/>
</dbReference>
<feature type="region of interest" description="Disordered" evidence="1">
    <location>
        <begin position="625"/>
        <end position="665"/>
    </location>
</feature>
<feature type="transmembrane region" description="Helical" evidence="2">
    <location>
        <begin position="1356"/>
        <end position="1374"/>
    </location>
</feature>
<feature type="domain" description="Fibronectin type-III" evidence="4">
    <location>
        <begin position="366"/>
        <end position="459"/>
    </location>
</feature>
<comment type="caution">
    <text evidence="5">The sequence shown here is derived from an EMBL/GenBank/DDBJ whole genome shotgun (WGS) entry which is preliminary data.</text>
</comment>
<feature type="compositionally biased region" description="Low complexity" evidence="1">
    <location>
        <begin position="625"/>
        <end position="660"/>
    </location>
</feature>